<evidence type="ECO:0000313" key="8">
    <source>
        <dbReference type="Proteomes" id="UP000078272"/>
    </source>
</evidence>
<organism evidence="7 8">
    <name type="scientific">Aureimonas ureilytica</name>
    <dbReference type="NCBI Taxonomy" id="401562"/>
    <lineage>
        <taxon>Bacteria</taxon>
        <taxon>Pseudomonadati</taxon>
        <taxon>Pseudomonadota</taxon>
        <taxon>Alphaproteobacteria</taxon>
        <taxon>Hyphomicrobiales</taxon>
        <taxon>Aurantimonadaceae</taxon>
        <taxon>Aureimonas</taxon>
    </lineage>
</organism>
<keyword evidence="1" id="KW-0436">Ligase</keyword>
<dbReference type="Proteomes" id="UP000078272">
    <property type="component" value="Unassembled WGS sequence"/>
</dbReference>
<dbReference type="Gene3D" id="3.30.1490.330">
    <property type="match status" value="1"/>
</dbReference>
<evidence type="ECO:0000256" key="4">
    <source>
        <dbReference type="ARBA" id="ARBA00022840"/>
    </source>
</evidence>
<dbReference type="SUPFAM" id="SSF52440">
    <property type="entry name" value="PreATP-grasp domain"/>
    <property type="match status" value="1"/>
</dbReference>
<proteinExistence type="predicted"/>
<sequence>MERLIIAAREGWQAKAEAVGFGFHEMYGEPYWLDDVYYRFTLREIEERIEAPTQALHDMCLDLVADVVESEALMTRLALPPEQFDTIRQSFRSGERALYGRFDLAYDGRGPAKLLEYNADTPTGVFEAAYFQYEWLIDQIALGRLPPEADQFNLIQESLVSAFAAYPADRIFHFAAITASDEDRGTAAYLMDCAVQAGHRTALIDMGAIGVDAAGRYVDPLERVIDRCFKLYPWEDMMREPYAPHLPTSGTQWVEPPWKAILSNKGILPLLWERHAGHPHLLPAFFEDDPRGAALGDSVRKPFHSREGENITISEAGLTAEETEGDYGEGPAIVQAYSPLFEAEAQFAVLGTWVVGDLACGLGIREDRSRITCNLSRFVPHVILD</sequence>
<evidence type="ECO:0000259" key="6">
    <source>
        <dbReference type="Pfam" id="PF03738"/>
    </source>
</evidence>
<keyword evidence="2" id="KW-0479">Metal-binding</keyword>
<dbReference type="RefSeq" id="WP_058636254.1">
    <property type="nucleotide sequence ID" value="NZ_LDPZ01000053.1"/>
</dbReference>
<dbReference type="EMBL" id="LDPZ01000053">
    <property type="protein sequence ID" value="KTQ85762.1"/>
    <property type="molecule type" value="Genomic_DNA"/>
</dbReference>
<accession>A0A175R3Z1</accession>
<dbReference type="Pfam" id="PF03738">
    <property type="entry name" value="GSP_synth"/>
    <property type="match status" value="1"/>
</dbReference>
<protein>
    <recommendedName>
        <fullName evidence="6">Glutathionylspermidine synthase pre-ATP-grasp-like domain-containing protein</fullName>
    </recommendedName>
</protein>
<keyword evidence="5" id="KW-0460">Magnesium</keyword>
<dbReference type="GO" id="GO:0046872">
    <property type="term" value="F:metal ion binding"/>
    <property type="evidence" value="ECO:0007669"/>
    <property type="project" value="UniProtKB-KW"/>
</dbReference>
<keyword evidence="3" id="KW-0547">Nucleotide-binding</keyword>
<evidence type="ECO:0000256" key="5">
    <source>
        <dbReference type="ARBA" id="ARBA00022842"/>
    </source>
</evidence>
<evidence type="ECO:0000256" key="3">
    <source>
        <dbReference type="ARBA" id="ARBA00022741"/>
    </source>
</evidence>
<feature type="domain" description="Glutathionylspermidine synthase pre-ATP-grasp-like" evidence="6">
    <location>
        <begin position="12"/>
        <end position="383"/>
    </location>
</feature>
<dbReference type="GO" id="GO:0016874">
    <property type="term" value="F:ligase activity"/>
    <property type="evidence" value="ECO:0007669"/>
    <property type="project" value="UniProtKB-KW"/>
</dbReference>
<dbReference type="InterPro" id="IPR016185">
    <property type="entry name" value="PreATP-grasp_dom_sf"/>
</dbReference>
<keyword evidence="4" id="KW-0067">ATP-binding</keyword>
<dbReference type="PATRIC" id="fig|401562.3.peg.3851"/>
<evidence type="ECO:0000256" key="1">
    <source>
        <dbReference type="ARBA" id="ARBA00022598"/>
    </source>
</evidence>
<reference evidence="7 8" key="1">
    <citation type="journal article" date="2016" name="Front. Microbiol.">
        <title>Genomic Resource of Rice Seed Associated Bacteria.</title>
        <authorList>
            <person name="Midha S."/>
            <person name="Bansal K."/>
            <person name="Sharma S."/>
            <person name="Kumar N."/>
            <person name="Patil P.P."/>
            <person name="Chaudhry V."/>
            <person name="Patil P.B."/>
        </authorList>
    </citation>
    <scope>NUCLEOTIDE SEQUENCE [LARGE SCALE GENOMIC DNA]</scope>
    <source>
        <strain evidence="7 8">NS226</strain>
    </source>
</reference>
<dbReference type="SUPFAM" id="SSF56059">
    <property type="entry name" value="Glutathione synthetase ATP-binding domain-like"/>
    <property type="match status" value="1"/>
</dbReference>
<evidence type="ECO:0000256" key="2">
    <source>
        <dbReference type="ARBA" id="ARBA00022723"/>
    </source>
</evidence>
<comment type="caution">
    <text evidence="7">The sequence shown here is derived from an EMBL/GenBank/DDBJ whole genome shotgun (WGS) entry which is preliminary data.</text>
</comment>
<dbReference type="OrthoDB" id="9765517at2"/>
<evidence type="ECO:0000313" key="7">
    <source>
        <dbReference type="EMBL" id="KTQ85762.1"/>
    </source>
</evidence>
<dbReference type="InterPro" id="IPR005494">
    <property type="entry name" value="GSPS_pre-ATP-grasp-like_dom"/>
</dbReference>
<dbReference type="GO" id="GO:0005524">
    <property type="term" value="F:ATP binding"/>
    <property type="evidence" value="ECO:0007669"/>
    <property type="project" value="UniProtKB-KW"/>
</dbReference>
<dbReference type="AlphaFoldDB" id="A0A175R3Z1"/>
<gene>
    <name evidence="7" type="ORF">NS226_18725</name>
</gene>
<name>A0A175R3Z1_9HYPH</name>